<dbReference type="InterPro" id="IPR042184">
    <property type="entry name" value="YqeY/Aim41_N"/>
</dbReference>
<protein>
    <submittedName>
        <fullName evidence="1">GatB/YqeY domain-containing protein</fullName>
    </submittedName>
</protein>
<dbReference type="Gene3D" id="1.10.1510.10">
    <property type="entry name" value="Uncharacterised protein YqeY/AIM41 PF09424, N-terminal domain"/>
    <property type="match status" value="1"/>
</dbReference>
<dbReference type="InterPro" id="IPR023168">
    <property type="entry name" value="GatB_Yqey_C_2"/>
</dbReference>
<dbReference type="Pfam" id="PF09424">
    <property type="entry name" value="YqeY"/>
    <property type="match status" value="1"/>
</dbReference>
<gene>
    <name evidence="1" type="ORF">AAG747_03980</name>
</gene>
<evidence type="ECO:0000313" key="2">
    <source>
        <dbReference type="Proteomes" id="UP001403385"/>
    </source>
</evidence>
<dbReference type="RefSeq" id="WP_346819837.1">
    <property type="nucleotide sequence ID" value="NZ_JBDKWZ010000002.1"/>
</dbReference>
<keyword evidence="2" id="KW-1185">Reference proteome</keyword>
<dbReference type="SUPFAM" id="SSF89095">
    <property type="entry name" value="GatB/YqeY motif"/>
    <property type="match status" value="1"/>
</dbReference>
<dbReference type="PANTHER" id="PTHR28055">
    <property type="entry name" value="ALTERED INHERITANCE OF MITOCHONDRIA PROTEIN 41, MITOCHONDRIAL"/>
    <property type="match status" value="1"/>
</dbReference>
<dbReference type="Gene3D" id="1.10.10.410">
    <property type="match status" value="1"/>
</dbReference>
<dbReference type="InterPro" id="IPR003789">
    <property type="entry name" value="Asn/Gln_tRNA_amidoTrase-B-like"/>
</dbReference>
<proteinExistence type="predicted"/>
<dbReference type="AlphaFoldDB" id="A0AAW9S3Q2"/>
<dbReference type="GO" id="GO:0016884">
    <property type="term" value="F:carbon-nitrogen ligase activity, with glutamine as amido-N-donor"/>
    <property type="evidence" value="ECO:0007669"/>
    <property type="project" value="InterPro"/>
</dbReference>
<comment type="caution">
    <text evidence="1">The sequence shown here is derived from an EMBL/GenBank/DDBJ whole genome shotgun (WGS) entry which is preliminary data.</text>
</comment>
<dbReference type="PANTHER" id="PTHR28055:SF1">
    <property type="entry name" value="ALTERED INHERITANCE OF MITOCHONDRIA PROTEIN 41, MITOCHONDRIAL"/>
    <property type="match status" value="1"/>
</dbReference>
<reference evidence="1 2" key="1">
    <citation type="submission" date="2024-04" db="EMBL/GenBank/DDBJ databases">
        <title>Novel genus in family Flammeovirgaceae.</title>
        <authorList>
            <person name="Nguyen T.H."/>
            <person name="Vuong T.Q."/>
            <person name="Le H."/>
            <person name="Kim S.-G."/>
        </authorList>
    </citation>
    <scope>NUCLEOTIDE SEQUENCE [LARGE SCALE GENOMIC DNA]</scope>
    <source>
        <strain evidence="1 2">JCM 23209</strain>
    </source>
</reference>
<name>A0AAW9S3Q2_9BACT</name>
<accession>A0AAW9S3Q2</accession>
<dbReference type="EMBL" id="JBDKWZ010000002">
    <property type="protein sequence ID" value="MEN7547050.1"/>
    <property type="molecule type" value="Genomic_DNA"/>
</dbReference>
<dbReference type="Proteomes" id="UP001403385">
    <property type="component" value="Unassembled WGS sequence"/>
</dbReference>
<evidence type="ECO:0000313" key="1">
    <source>
        <dbReference type="EMBL" id="MEN7547050.1"/>
    </source>
</evidence>
<sequence length="149" mass="16359">MSLKERIDSEIKTAMKAKDKDTLRALRSIKSLIMLAETEKGGGDGLTEDAEMKLLTKAAKQRKDSLDIYQKEGRADLAEKEASELAIIEKFLPEQLSDEEIEKVISEIITQTGAESMKDMGKVMGMATKQLAGKADAKKISEVVKAKLA</sequence>
<dbReference type="InterPro" id="IPR019004">
    <property type="entry name" value="YqeY/Aim41"/>
</dbReference>
<organism evidence="1 2">
    <name type="scientific">Rapidithrix thailandica</name>
    <dbReference type="NCBI Taxonomy" id="413964"/>
    <lineage>
        <taxon>Bacteria</taxon>
        <taxon>Pseudomonadati</taxon>
        <taxon>Bacteroidota</taxon>
        <taxon>Cytophagia</taxon>
        <taxon>Cytophagales</taxon>
        <taxon>Flammeovirgaceae</taxon>
        <taxon>Rapidithrix</taxon>
    </lineage>
</organism>